<feature type="region of interest" description="Disordered" evidence="2">
    <location>
        <begin position="285"/>
        <end position="344"/>
    </location>
</feature>
<proteinExistence type="predicted"/>
<evidence type="ECO:0000256" key="2">
    <source>
        <dbReference type="SAM" id="MobiDB-lite"/>
    </source>
</evidence>
<feature type="compositionally biased region" description="Basic residues" evidence="2">
    <location>
        <begin position="25"/>
        <end position="38"/>
    </location>
</feature>
<dbReference type="AlphaFoldDB" id="A0AAV9TYG9"/>
<feature type="compositionally biased region" description="Basic and acidic residues" evidence="2">
    <location>
        <begin position="289"/>
        <end position="302"/>
    </location>
</feature>
<name>A0AAV9TYG9_9PEZI</name>
<protein>
    <submittedName>
        <fullName evidence="3">Uncharacterized protein</fullName>
    </submittedName>
</protein>
<feature type="coiled-coil region" evidence="1">
    <location>
        <begin position="345"/>
        <end position="372"/>
    </location>
</feature>
<dbReference type="EMBL" id="JAVHNS010000018">
    <property type="protein sequence ID" value="KAK6331498.1"/>
    <property type="molecule type" value="Genomic_DNA"/>
</dbReference>
<organism evidence="3 4">
    <name type="scientific">Orbilia blumenaviensis</name>
    <dbReference type="NCBI Taxonomy" id="1796055"/>
    <lineage>
        <taxon>Eukaryota</taxon>
        <taxon>Fungi</taxon>
        <taxon>Dikarya</taxon>
        <taxon>Ascomycota</taxon>
        <taxon>Pezizomycotina</taxon>
        <taxon>Orbiliomycetes</taxon>
        <taxon>Orbiliales</taxon>
        <taxon>Orbiliaceae</taxon>
        <taxon>Orbilia</taxon>
    </lineage>
</organism>
<feature type="region of interest" description="Disordered" evidence="2">
    <location>
        <begin position="14"/>
        <end position="65"/>
    </location>
</feature>
<accession>A0AAV9TYG9</accession>
<reference evidence="3 4" key="1">
    <citation type="submission" date="2019-10" db="EMBL/GenBank/DDBJ databases">
        <authorList>
            <person name="Palmer J.M."/>
        </authorList>
    </citation>
    <scope>NUCLEOTIDE SEQUENCE [LARGE SCALE GENOMIC DNA]</scope>
    <source>
        <strain evidence="3 4">TWF730</strain>
    </source>
</reference>
<sequence length="701" mass="81054">MPANRYYMRLHTRRRTSSRTVLLSHRQRKEKRKRRRRMQQPMRQDRIMAPPILGPRTEAQNPDLQCPNLPSLLHTLSHLEPLPQSFPDRRSSCWDIIKDGRRVGVLGERKDEMRVLLALGHILATTSPQSFSPDDDIEEEEGEVAVMLQLRPKEFRVFYTVRGGSSEKQRSYVMLLEELVKHIVEKAIKGNYNHKTRRIDDAIVGDLGRLFTVVVVACRTRILDFLKGLAREKWSCGLEGEREDISEEVKEKEVVDWDALIEFVKTGGLEAADSDDIAAAAVAAAASPDGKDNDERIKEKIRQRSRSRSQSRRRRVAAENKNKNGPTIKTEEHEEEEEVPKESRVERIERKKNFILERMDQMRQNLARLRLMRLADEPPPPSSQIDADIPPVPPLPDGLKQQQQAKKRMTLGGVKRGIVSLLIAGKTENMDTETMPNWLLMQYVRVASLIVRFREKFEPLITFTDGQMVWITMLGRYLEASKIIIRKVYMQKYWKLLANLTIFEVRAPVLSLCEPRPTPSQNTIRRVLEWVEQEHFEDPSIMNSVNINAIYPHSYPDVPWIHRYPREPNAHYCHPEAVIAHYVMHTRKILKTRFLAIGSNGKCCWACDVYVKSVHRVLLNETQEEGGGGGWYCGESVYKVGCNGRVPEFANDEYNYDSSTNLWDIPLSNRMDQRVRDEMVARLEGCVGRIVDRVRREVLSH</sequence>
<feature type="compositionally biased region" description="Basic residues" evidence="2">
    <location>
        <begin position="303"/>
        <end position="315"/>
    </location>
</feature>
<keyword evidence="1" id="KW-0175">Coiled coil</keyword>
<keyword evidence="4" id="KW-1185">Reference proteome</keyword>
<evidence type="ECO:0000313" key="3">
    <source>
        <dbReference type="EMBL" id="KAK6331498.1"/>
    </source>
</evidence>
<dbReference type="Proteomes" id="UP001373714">
    <property type="component" value="Unassembled WGS sequence"/>
</dbReference>
<comment type="caution">
    <text evidence="3">The sequence shown here is derived from an EMBL/GenBank/DDBJ whole genome shotgun (WGS) entry which is preliminary data.</text>
</comment>
<gene>
    <name evidence="3" type="ORF">TWF730_004580</name>
</gene>
<evidence type="ECO:0000313" key="4">
    <source>
        <dbReference type="Proteomes" id="UP001373714"/>
    </source>
</evidence>
<evidence type="ECO:0000256" key="1">
    <source>
        <dbReference type="SAM" id="Coils"/>
    </source>
</evidence>